<dbReference type="Gene3D" id="1.20.1250.20">
    <property type="entry name" value="MFS general substrate transporter like domains"/>
    <property type="match status" value="1"/>
</dbReference>
<proteinExistence type="predicted"/>
<evidence type="ECO:0000313" key="3">
    <source>
        <dbReference type="Proteomes" id="UP001168575"/>
    </source>
</evidence>
<dbReference type="Pfam" id="PF13347">
    <property type="entry name" value="MFS_2"/>
    <property type="match status" value="1"/>
</dbReference>
<dbReference type="InterPro" id="IPR039672">
    <property type="entry name" value="MFS_2"/>
</dbReference>
<dbReference type="AlphaFoldDB" id="A0AA43UBH0"/>
<dbReference type="GO" id="GO:0015293">
    <property type="term" value="F:symporter activity"/>
    <property type="evidence" value="ECO:0007669"/>
    <property type="project" value="InterPro"/>
</dbReference>
<keyword evidence="1" id="KW-1133">Transmembrane helix</keyword>
<dbReference type="Proteomes" id="UP001168575">
    <property type="component" value="Unassembled WGS sequence"/>
</dbReference>
<dbReference type="GO" id="GO:0008643">
    <property type="term" value="P:carbohydrate transport"/>
    <property type="evidence" value="ECO:0007669"/>
    <property type="project" value="InterPro"/>
</dbReference>
<name>A0AA43UBH0_9ACTN</name>
<keyword evidence="3" id="KW-1185">Reference proteome</keyword>
<sequence length="143" mass="15702">MGVLHIQNVWGFVVGAFFAMLGMYFFQTQCWALVTDVIDDVEVQTGSRDDGTIYGIYSFSRKIGQAIAGGLSGWALGWIGYDSLAAGQTQEVANGIYNLSTFFPALIYLLCALALQFIYPLSKKRVESNVAELQKRANAQKNA</sequence>
<dbReference type="EMBL" id="JAUMVS010000351">
    <property type="protein sequence ID" value="MDO4842877.1"/>
    <property type="molecule type" value="Genomic_DNA"/>
</dbReference>
<accession>A0AA43UBH0</accession>
<comment type="caution">
    <text evidence="2">The sequence shown here is derived from an EMBL/GenBank/DDBJ whole genome shotgun (WGS) entry which is preliminary data.</text>
</comment>
<dbReference type="GO" id="GO:0005886">
    <property type="term" value="C:plasma membrane"/>
    <property type="evidence" value="ECO:0007669"/>
    <property type="project" value="TreeGrafter"/>
</dbReference>
<evidence type="ECO:0000256" key="1">
    <source>
        <dbReference type="SAM" id="Phobius"/>
    </source>
</evidence>
<evidence type="ECO:0000313" key="2">
    <source>
        <dbReference type="EMBL" id="MDO4842877.1"/>
    </source>
</evidence>
<dbReference type="SUPFAM" id="SSF103473">
    <property type="entry name" value="MFS general substrate transporter"/>
    <property type="match status" value="1"/>
</dbReference>
<organism evidence="2 3">
    <name type="scientific">Phoenicibacter congonensis</name>
    <dbReference type="NCBI Taxonomy" id="1944646"/>
    <lineage>
        <taxon>Bacteria</taxon>
        <taxon>Bacillati</taxon>
        <taxon>Actinomycetota</taxon>
        <taxon>Coriobacteriia</taxon>
        <taxon>Eggerthellales</taxon>
        <taxon>Eggerthellaceae</taxon>
        <taxon>Phoenicibacter</taxon>
    </lineage>
</organism>
<gene>
    <name evidence="2" type="ORF">Q3982_09400</name>
</gene>
<dbReference type="PANTHER" id="PTHR11328">
    <property type="entry name" value="MAJOR FACILITATOR SUPERFAMILY DOMAIN-CONTAINING PROTEIN"/>
    <property type="match status" value="1"/>
</dbReference>
<keyword evidence="1" id="KW-0812">Transmembrane</keyword>
<feature type="non-terminal residue" evidence="2">
    <location>
        <position position="1"/>
    </location>
</feature>
<reference evidence="2" key="1">
    <citation type="submission" date="2023-07" db="EMBL/GenBank/DDBJ databases">
        <title>Between Cages and Wild: Unraveling the Impact of Captivity on Animal Microbiomes and Antimicrobial Resistance.</title>
        <authorList>
            <person name="Schmartz G.P."/>
            <person name="Rehner J."/>
            <person name="Schuff M.J."/>
            <person name="Becker S.L."/>
            <person name="Kravczyk M."/>
            <person name="Gurevich A."/>
            <person name="Francke R."/>
            <person name="Mueller R."/>
            <person name="Keller V."/>
            <person name="Keller A."/>
        </authorList>
    </citation>
    <scope>NUCLEOTIDE SEQUENCE</scope>
    <source>
        <strain evidence="2">S12M_St_49</strain>
    </source>
</reference>
<dbReference type="InterPro" id="IPR036259">
    <property type="entry name" value="MFS_trans_sf"/>
</dbReference>
<protein>
    <submittedName>
        <fullName evidence="2">MFS transporter</fullName>
    </submittedName>
</protein>
<keyword evidence="1" id="KW-0472">Membrane</keyword>
<feature type="transmembrane region" description="Helical" evidence="1">
    <location>
        <begin position="101"/>
        <end position="119"/>
    </location>
</feature>
<feature type="transmembrane region" description="Helical" evidence="1">
    <location>
        <begin position="63"/>
        <end position="81"/>
    </location>
</feature>
<dbReference type="PANTHER" id="PTHR11328:SF24">
    <property type="entry name" value="MAJOR FACILITATOR SUPERFAMILY (MFS) PROFILE DOMAIN-CONTAINING PROTEIN"/>
    <property type="match status" value="1"/>
</dbReference>
<feature type="transmembrane region" description="Helical" evidence="1">
    <location>
        <begin position="6"/>
        <end position="26"/>
    </location>
</feature>